<dbReference type="RefSeq" id="WP_175193637.1">
    <property type="nucleotide sequence ID" value="NZ_CADIJO010000010.1"/>
</dbReference>
<evidence type="ECO:0000313" key="1">
    <source>
        <dbReference type="EMBL" id="CAB3710208.1"/>
    </source>
</evidence>
<gene>
    <name evidence="1" type="ORF">LMG3458_03175</name>
</gene>
<proteinExistence type="predicted"/>
<evidence type="ECO:0000313" key="2">
    <source>
        <dbReference type="Proteomes" id="UP000494111"/>
    </source>
</evidence>
<protein>
    <submittedName>
        <fullName evidence="1">Uncharacterized protein</fullName>
    </submittedName>
</protein>
<dbReference type="Proteomes" id="UP000494111">
    <property type="component" value="Unassembled WGS sequence"/>
</dbReference>
<organism evidence="1 2">
    <name type="scientific">Achromobacter deleyi</name>
    <dbReference type="NCBI Taxonomy" id="1353891"/>
    <lineage>
        <taxon>Bacteria</taxon>
        <taxon>Pseudomonadati</taxon>
        <taxon>Pseudomonadota</taxon>
        <taxon>Betaproteobacteria</taxon>
        <taxon>Burkholderiales</taxon>
        <taxon>Alcaligenaceae</taxon>
        <taxon>Achromobacter</taxon>
    </lineage>
</organism>
<accession>A0A6S7AZF2</accession>
<reference evidence="1 2" key="1">
    <citation type="submission" date="2020-04" db="EMBL/GenBank/DDBJ databases">
        <authorList>
            <person name="De Canck E."/>
        </authorList>
    </citation>
    <scope>NUCLEOTIDE SEQUENCE [LARGE SCALE GENOMIC DNA]</scope>
    <source>
        <strain evidence="1 2">LMG 3458</strain>
    </source>
</reference>
<name>A0A6S7AZF2_9BURK</name>
<dbReference type="AlphaFoldDB" id="A0A6S7AZF2"/>
<sequence>MTDDKTPQAPDALAVFVDTGSTPDCFELHERGIVRQQDGERYYTAFADISDLYLSAPGPQTGPDGIDRFAYRSRAEPDWTLVPGDIAEFPRFMDAFRSRLVDQRLPVLEARLADGAKVAFRTLDGGDFPDLTTRELALSAEGLHIGADTWPYESLQRIDLNDWTETVSLRTDDGATVFSCPAARILSSDLFVNLVYDRLGETAQAASA</sequence>
<dbReference type="EMBL" id="CADIJO010000010">
    <property type="protein sequence ID" value="CAB3710208.1"/>
    <property type="molecule type" value="Genomic_DNA"/>
</dbReference>